<reference evidence="3" key="1">
    <citation type="submission" date="2018-01" db="EMBL/GenBank/DDBJ databases">
        <authorList>
            <person name="Yu X.-D."/>
        </authorList>
    </citation>
    <scope>NUCLEOTIDE SEQUENCE</scope>
    <source>
        <strain evidence="3">ZX-21</strain>
    </source>
</reference>
<feature type="domain" description="DUF2061" evidence="2">
    <location>
        <begin position="1"/>
        <end position="52"/>
    </location>
</feature>
<dbReference type="Proteomes" id="UP000237222">
    <property type="component" value="Unassembled WGS sequence"/>
</dbReference>
<evidence type="ECO:0000256" key="1">
    <source>
        <dbReference type="SAM" id="Phobius"/>
    </source>
</evidence>
<dbReference type="Pfam" id="PF09834">
    <property type="entry name" value="DUF2061"/>
    <property type="match status" value="1"/>
</dbReference>
<accession>A0A2S4HBZ4</accession>
<evidence type="ECO:0000313" key="3">
    <source>
        <dbReference type="EMBL" id="POP51477.1"/>
    </source>
</evidence>
<dbReference type="OrthoDB" id="9133582at2"/>
<evidence type="ECO:0000313" key="4">
    <source>
        <dbReference type="Proteomes" id="UP000237222"/>
    </source>
</evidence>
<keyword evidence="1" id="KW-1133">Transmembrane helix</keyword>
<dbReference type="AlphaFoldDB" id="A0A2S4HBZ4"/>
<dbReference type="EMBL" id="PQGG01000040">
    <property type="protein sequence ID" value="POP51477.1"/>
    <property type="molecule type" value="Genomic_DNA"/>
</dbReference>
<feature type="transmembrane region" description="Helical" evidence="1">
    <location>
        <begin position="12"/>
        <end position="35"/>
    </location>
</feature>
<proteinExistence type="predicted"/>
<dbReference type="InterPro" id="IPR018638">
    <property type="entry name" value="DUF2061_membrane"/>
</dbReference>
<name>A0A2S4HBZ4_9GAMM</name>
<gene>
    <name evidence="3" type="ORF">C0068_16980</name>
</gene>
<protein>
    <submittedName>
        <fullName evidence="3">DUF2061 domain-containing protein</fullName>
    </submittedName>
</protein>
<keyword evidence="1" id="KW-0472">Membrane</keyword>
<evidence type="ECO:0000259" key="2">
    <source>
        <dbReference type="Pfam" id="PF09834"/>
    </source>
</evidence>
<sequence length="70" mass="7841">MKKTISFAMMHFCVAFSVAYIMTGSVVVGGMLALIEPAVNTVVFYFHEKAWTHFDRPPRALREDAAMAVM</sequence>
<comment type="caution">
    <text evidence="3">The sequence shown here is derived from an EMBL/GenBank/DDBJ whole genome shotgun (WGS) entry which is preliminary data.</text>
</comment>
<dbReference type="RefSeq" id="WP_103685672.1">
    <property type="nucleotide sequence ID" value="NZ_PQGG01000040.1"/>
</dbReference>
<organism evidence="3 4">
    <name type="scientific">Zhongshania marina</name>
    <dbReference type="NCBI Taxonomy" id="2304603"/>
    <lineage>
        <taxon>Bacteria</taxon>
        <taxon>Pseudomonadati</taxon>
        <taxon>Pseudomonadota</taxon>
        <taxon>Gammaproteobacteria</taxon>
        <taxon>Cellvibrionales</taxon>
        <taxon>Spongiibacteraceae</taxon>
        <taxon>Zhongshania</taxon>
    </lineage>
</organism>
<keyword evidence="1" id="KW-0812">Transmembrane</keyword>